<accession>A0A699UBE9</accession>
<comment type="caution">
    <text evidence="1">The sequence shown here is derived from an EMBL/GenBank/DDBJ whole genome shotgun (WGS) entry which is preliminary data.</text>
</comment>
<evidence type="ECO:0000313" key="1">
    <source>
        <dbReference type="EMBL" id="GFD19231.1"/>
    </source>
</evidence>
<dbReference type="AlphaFoldDB" id="A0A699UBE9"/>
<name>A0A699UBE9_TANCI</name>
<sequence length="35" mass="3620">MDLPAEVDAEEILLPVGTVAAVEATEGKLSTVSYT</sequence>
<gene>
    <name evidence="1" type="ORF">Tci_891200</name>
</gene>
<proteinExistence type="predicted"/>
<feature type="non-terminal residue" evidence="1">
    <location>
        <position position="1"/>
    </location>
</feature>
<reference evidence="1" key="1">
    <citation type="journal article" date="2019" name="Sci. Rep.">
        <title>Draft genome of Tanacetum cinerariifolium, the natural source of mosquito coil.</title>
        <authorList>
            <person name="Yamashiro T."/>
            <person name="Shiraishi A."/>
            <person name="Satake H."/>
            <person name="Nakayama K."/>
        </authorList>
    </citation>
    <scope>NUCLEOTIDE SEQUENCE</scope>
</reference>
<protein>
    <submittedName>
        <fullName evidence="1">Uncharacterized protein</fullName>
    </submittedName>
</protein>
<organism evidence="1">
    <name type="scientific">Tanacetum cinerariifolium</name>
    <name type="common">Dalmatian daisy</name>
    <name type="synonym">Chrysanthemum cinerariifolium</name>
    <dbReference type="NCBI Taxonomy" id="118510"/>
    <lineage>
        <taxon>Eukaryota</taxon>
        <taxon>Viridiplantae</taxon>
        <taxon>Streptophyta</taxon>
        <taxon>Embryophyta</taxon>
        <taxon>Tracheophyta</taxon>
        <taxon>Spermatophyta</taxon>
        <taxon>Magnoliopsida</taxon>
        <taxon>eudicotyledons</taxon>
        <taxon>Gunneridae</taxon>
        <taxon>Pentapetalae</taxon>
        <taxon>asterids</taxon>
        <taxon>campanulids</taxon>
        <taxon>Asterales</taxon>
        <taxon>Asteraceae</taxon>
        <taxon>Asteroideae</taxon>
        <taxon>Anthemideae</taxon>
        <taxon>Anthemidinae</taxon>
        <taxon>Tanacetum</taxon>
    </lineage>
</organism>
<dbReference type="EMBL" id="BKCJ011312946">
    <property type="protein sequence ID" value="GFD19231.1"/>
    <property type="molecule type" value="Genomic_DNA"/>
</dbReference>